<dbReference type="OrthoDB" id="7282816at2"/>
<dbReference type="Proteomes" id="UP000460290">
    <property type="component" value="Unassembled WGS sequence"/>
</dbReference>
<feature type="compositionally biased region" description="Basic and acidic residues" evidence="1">
    <location>
        <begin position="1"/>
        <end position="11"/>
    </location>
</feature>
<dbReference type="EMBL" id="WTYZ01000001">
    <property type="protein sequence ID" value="MXO84328.1"/>
    <property type="molecule type" value="Genomic_DNA"/>
</dbReference>
<feature type="compositionally biased region" description="Basic and acidic residues" evidence="1">
    <location>
        <begin position="177"/>
        <end position="188"/>
    </location>
</feature>
<name>A0A844Z940_9SPHN</name>
<organism evidence="2 3">
    <name type="scientific">Pontixanthobacter aestiaquae</name>
    <dbReference type="NCBI Taxonomy" id="1509367"/>
    <lineage>
        <taxon>Bacteria</taxon>
        <taxon>Pseudomonadati</taxon>
        <taxon>Pseudomonadota</taxon>
        <taxon>Alphaproteobacteria</taxon>
        <taxon>Sphingomonadales</taxon>
        <taxon>Erythrobacteraceae</taxon>
        <taxon>Pontixanthobacter</taxon>
    </lineage>
</organism>
<evidence type="ECO:0000256" key="1">
    <source>
        <dbReference type="SAM" id="MobiDB-lite"/>
    </source>
</evidence>
<gene>
    <name evidence="2" type="ORF">GRI35_13205</name>
</gene>
<accession>A0A844Z940</accession>
<evidence type="ECO:0000313" key="3">
    <source>
        <dbReference type="Proteomes" id="UP000460290"/>
    </source>
</evidence>
<reference evidence="2 3" key="1">
    <citation type="submission" date="2019-12" db="EMBL/GenBank/DDBJ databases">
        <title>Genomic-based taxomic classification of the family Erythrobacteraceae.</title>
        <authorList>
            <person name="Xu L."/>
        </authorList>
    </citation>
    <scope>NUCLEOTIDE SEQUENCE [LARGE SCALE GENOMIC DNA]</scope>
    <source>
        <strain evidence="2 3">KCTC 42006</strain>
    </source>
</reference>
<sequence>MSTHPDPRSFDRAYASSAPVASETCDQTSSETLPDAQRHDGWTPARQAAFLRELAATHNVSAAARAVGMGRQSAYKLRMRLQGTPFDKAWQAAFVTRFDALAEAALDRALHGVEVPHYYNGELVGTSRRYDERLTLALLSAGTLAQHQAPDDFDPASAFESDDLAGLIERVANGPEQWRESPEQELDARYGVADDADGGGASSGDNHSPEGNDSNDKTEG</sequence>
<feature type="compositionally biased region" description="Basic and acidic residues" evidence="1">
    <location>
        <begin position="207"/>
        <end position="220"/>
    </location>
</feature>
<keyword evidence="3" id="KW-1185">Reference proteome</keyword>
<protein>
    <submittedName>
        <fullName evidence="2">Uncharacterized protein</fullName>
    </submittedName>
</protein>
<feature type="region of interest" description="Disordered" evidence="1">
    <location>
        <begin position="173"/>
        <end position="220"/>
    </location>
</feature>
<dbReference type="AlphaFoldDB" id="A0A844Z940"/>
<comment type="caution">
    <text evidence="2">The sequence shown here is derived from an EMBL/GenBank/DDBJ whole genome shotgun (WGS) entry which is preliminary data.</text>
</comment>
<dbReference type="RefSeq" id="WP_160614577.1">
    <property type="nucleotide sequence ID" value="NZ_JAUFQM010000001.1"/>
</dbReference>
<feature type="region of interest" description="Disordered" evidence="1">
    <location>
        <begin position="1"/>
        <end position="40"/>
    </location>
</feature>
<proteinExistence type="predicted"/>
<evidence type="ECO:0000313" key="2">
    <source>
        <dbReference type="EMBL" id="MXO84328.1"/>
    </source>
</evidence>